<reference evidence="2 3" key="1">
    <citation type="journal article" date="2015" name="Nature">
        <title>rRNA introns, odd ribosomes, and small enigmatic genomes across a large radiation of phyla.</title>
        <authorList>
            <person name="Brown C.T."/>
            <person name="Hug L.A."/>
            <person name="Thomas B.C."/>
            <person name="Sharon I."/>
            <person name="Castelle C.J."/>
            <person name="Singh A."/>
            <person name="Wilkins M.J."/>
            <person name="Williams K.H."/>
            <person name="Banfield J.F."/>
        </authorList>
    </citation>
    <scope>NUCLEOTIDE SEQUENCE [LARGE SCALE GENOMIC DNA]</scope>
</reference>
<evidence type="ECO:0000313" key="3">
    <source>
        <dbReference type="Proteomes" id="UP000034595"/>
    </source>
</evidence>
<evidence type="ECO:0000256" key="1">
    <source>
        <dbReference type="SAM" id="Phobius"/>
    </source>
</evidence>
<feature type="transmembrane region" description="Helical" evidence="1">
    <location>
        <begin position="66"/>
        <end position="86"/>
    </location>
</feature>
<keyword evidence="1" id="KW-0812">Transmembrane</keyword>
<feature type="transmembrane region" description="Helical" evidence="1">
    <location>
        <begin position="7"/>
        <end position="29"/>
    </location>
</feature>
<proteinExistence type="predicted"/>
<dbReference type="EMBL" id="LCJQ01000018">
    <property type="protein sequence ID" value="KKT81060.1"/>
    <property type="molecule type" value="Genomic_DNA"/>
</dbReference>
<dbReference type="AlphaFoldDB" id="A0A0G1KBV1"/>
<keyword evidence="1" id="KW-0472">Membrane</keyword>
<protein>
    <submittedName>
        <fullName evidence="2">Uncharacterized protein</fullName>
    </submittedName>
</protein>
<feature type="transmembrane region" description="Helical" evidence="1">
    <location>
        <begin position="106"/>
        <end position="124"/>
    </location>
</feature>
<dbReference type="Proteomes" id="UP000034595">
    <property type="component" value="Unassembled WGS sequence"/>
</dbReference>
<feature type="transmembrane region" description="Helical" evidence="1">
    <location>
        <begin position="35"/>
        <end position="54"/>
    </location>
</feature>
<keyword evidence="1" id="KW-1133">Transmembrane helix</keyword>
<organism evidence="2 3">
    <name type="scientific">Candidatus Azambacteria bacterium GW2011_GWA1_44_9</name>
    <dbReference type="NCBI Taxonomy" id="1618610"/>
    <lineage>
        <taxon>Bacteria</taxon>
        <taxon>Candidatus Azamiibacteriota</taxon>
    </lineage>
</organism>
<gene>
    <name evidence="2" type="ORF">UW78_C0018G0010</name>
</gene>
<evidence type="ECO:0000313" key="2">
    <source>
        <dbReference type="EMBL" id="KKT81060.1"/>
    </source>
</evidence>
<name>A0A0G1KBV1_9BACT</name>
<comment type="caution">
    <text evidence="2">The sequence shown here is derived from an EMBL/GenBank/DDBJ whole genome shotgun (WGS) entry which is preliminary data.</text>
</comment>
<sequence>MARNGILAAAGLLALYAITMTLLSGWAAAVEQFLALWYLMIPLAIGFGIQVGLYTKMKATLRSKSMMTTSGATSGAAMLACCAHHATDVLPFLGLSGISIFLTRYQAPLLLGSIGINSIGICIMHKHLKRITV</sequence>
<accession>A0A0G1KBV1</accession>